<dbReference type="InterPro" id="IPR024485">
    <property type="entry name" value="DUF2680"/>
</dbReference>
<feature type="compositionally biased region" description="Polar residues" evidence="1">
    <location>
        <begin position="99"/>
        <end position="128"/>
    </location>
</feature>
<dbReference type="Pfam" id="PF10925">
    <property type="entry name" value="DUF2680"/>
    <property type="match status" value="1"/>
</dbReference>
<evidence type="ECO:0000313" key="3">
    <source>
        <dbReference type="EMBL" id="GAV22877.1"/>
    </source>
</evidence>
<gene>
    <name evidence="3" type="ORF">cpu_13870</name>
</gene>
<dbReference type="RefSeq" id="WP_075859334.1">
    <property type="nucleotide sequence ID" value="NZ_BDJK01000020.1"/>
</dbReference>
<organism evidence="3 4">
    <name type="scientific">Carboxydothermus pertinax</name>
    <dbReference type="NCBI Taxonomy" id="870242"/>
    <lineage>
        <taxon>Bacteria</taxon>
        <taxon>Bacillati</taxon>
        <taxon>Bacillota</taxon>
        <taxon>Clostridia</taxon>
        <taxon>Thermoanaerobacterales</taxon>
        <taxon>Thermoanaerobacteraceae</taxon>
        <taxon>Carboxydothermus</taxon>
    </lineage>
</organism>
<evidence type="ECO:0000256" key="2">
    <source>
        <dbReference type="SAM" id="SignalP"/>
    </source>
</evidence>
<dbReference type="EMBL" id="BDJK01000020">
    <property type="protein sequence ID" value="GAV22877.1"/>
    <property type="molecule type" value="Genomic_DNA"/>
</dbReference>
<proteinExistence type="predicted"/>
<keyword evidence="2" id="KW-0732">Signal</keyword>
<feature type="chain" id="PRO_5012747217" description="DUF2680 domain-containing protein" evidence="2">
    <location>
        <begin position="24"/>
        <end position="128"/>
    </location>
</feature>
<dbReference type="OrthoDB" id="2084094at2"/>
<dbReference type="Proteomes" id="UP000187485">
    <property type="component" value="Unassembled WGS sequence"/>
</dbReference>
<evidence type="ECO:0008006" key="5">
    <source>
        <dbReference type="Google" id="ProtNLM"/>
    </source>
</evidence>
<feature type="region of interest" description="Disordered" evidence="1">
    <location>
        <begin position="94"/>
        <end position="128"/>
    </location>
</feature>
<evidence type="ECO:0000313" key="4">
    <source>
        <dbReference type="Proteomes" id="UP000187485"/>
    </source>
</evidence>
<name>A0A1L8CVF6_9THEO</name>
<reference evidence="4" key="1">
    <citation type="submission" date="2016-12" db="EMBL/GenBank/DDBJ databases">
        <title>Draft Genome Sequences od Carboxydothermus pertinax and islandicus, Hydrogenogenic Carboxydotrophic Bacteria.</title>
        <authorList>
            <person name="Fukuyama Y."/>
            <person name="Ohmae K."/>
            <person name="Yoneda Y."/>
            <person name="Yoshida T."/>
            <person name="Sako Y."/>
        </authorList>
    </citation>
    <scope>NUCLEOTIDE SEQUENCE [LARGE SCALE GENOMIC DNA]</scope>
    <source>
        <strain evidence="4">Ug1</strain>
    </source>
</reference>
<accession>A0A1L8CVF6</accession>
<evidence type="ECO:0000256" key="1">
    <source>
        <dbReference type="SAM" id="MobiDB-lite"/>
    </source>
</evidence>
<keyword evidence="4" id="KW-1185">Reference proteome</keyword>
<protein>
    <recommendedName>
        <fullName evidence="5">DUF2680 domain-containing protein</fullName>
    </recommendedName>
</protein>
<dbReference type="STRING" id="870242.cpu_13870"/>
<comment type="caution">
    <text evidence="3">The sequence shown here is derived from an EMBL/GenBank/DDBJ whole genome shotgun (WGS) entry which is preliminary data.</text>
</comment>
<feature type="signal peptide" evidence="2">
    <location>
        <begin position="1"/>
        <end position="23"/>
    </location>
</feature>
<sequence length="128" mass="13970">MKRKLIIGLVLVLLVAFTVPAMAALTSDQQKELTDLYKQQAEIMKKIIDVRVKAGLITKEQGDFMKQRIDTMLQYRLQNPQAVGPGCGGFGRGGFGGRWNQQVPQTPSNGSTNQSYTGPQITGEASSL</sequence>
<dbReference type="AlphaFoldDB" id="A0A1L8CVF6"/>